<proteinExistence type="predicted"/>
<dbReference type="Proteomes" id="UP000018721">
    <property type="component" value="Unassembled WGS sequence"/>
</dbReference>
<comment type="caution">
    <text evidence="1">The sequence shown here is derived from an EMBL/GenBank/DDBJ whole genome shotgun (WGS) entry which is preliminary data.</text>
</comment>
<sequence length="107" mass="11902">SASATALDLEPPVKLSLLSRCTSWRSRRYKAVAIVRESWFGDAVTPACHRSQLLETSRPHVFQLLNLSPLFAFVDDLVAELPWENLTYAAQCVGTRRRLGGGLETSQ</sequence>
<name>V9EF12_PHYNI</name>
<keyword evidence="2" id="KW-1185">Reference proteome</keyword>
<gene>
    <name evidence="1" type="ORF">F443_16344</name>
</gene>
<feature type="non-terminal residue" evidence="1">
    <location>
        <position position="1"/>
    </location>
</feature>
<protein>
    <submittedName>
        <fullName evidence="1">Uncharacterized protein</fullName>
    </submittedName>
</protein>
<evidence type="ECO:0000313" key="1">
    <source>
        <dbReference type="EMBL" id="ETI37800.1"/>
    </source>
</evidence>
<dbReference type="EMBL" id="ANIZ01002868">
    <property type="protein sequence ID" value="ETI37800.1"/>
    <property type="molecule type" value="Genomic_DNA"/>
</dbReference>
<reference evidence="1 2" key="1">
    <citation type="submission" date="2013-11" db="EMBL/GenBank/DDBJ databases">
        <title>The Genome Sequence of Phytophthora parasitica P1569.</title>
        <authorList>
            <consortium name="The Broad Institute Genomics Platform"/>
            <person name="Russ C."/>
            <person name="Tyler B."/>
            <person name="Panabieres F."/>
            <person name="Shan W."/>
            <person name="Tripathy S."/>
            <person name="Grunwald N."/>
            <person name="Machado M."/>
            <person name="Johnson C.S."/>
            <person name="Arredondo F."/>
            <person name="Hong C."/>
            <person name="Coffey M."/>
            <person name="Young S.K."/>
            <person name="Zeng Q."/>
            <person name="Gargeya S."/>
            <person name="Fitzgerald M."/>
            <person name="Abouelleil A."/>
            <person name="Alvarado L."/>
            <person name="Chapman S.B."/>
            <person name="Gainer-Dewar J."/>
            <person name="Goldberg J."/>
            <person name="Griggs A."/>
            <person name="Gujja S."/>
            <person name="Hansen M."/>
            <person name="Howarth C."/>
            <person name="Imamovic A."/>
            <person name="Ireland A."/>
            <person name="Larimer J."/>
            <person name="McCowan C."/>
            <person name="Murphy C."/>
            <person name="Pearson M."/>
            <person name="Poon T.W."/>
            <person name="Priest M."/>
            <person name="Roberts A."/>
            <person name="Saif S."/>
            <person name="Shea T."/>
            <person name="Sykes S."/>
            <person name="Wortman J."/>
            <person name="Nusbaum C."/>
            <person name="Birren B."/>
        </authorList>
    </citation>
    <scope>NUCLEOTIDE SEQUENCE [LARGE SCALE GENOMIC DNA]</scope>
    <source>
        <strain evidence="1 2">P1569</strain>
    </source>
</reference>
<dbReference type="AlphaFoldDB" id="V9EF12"/>
<dbReference type="HOGENOM" id="CLU_2216875_0_0_1"/>
<accession>V9EF12</accession>
<evidence type="ECO:0000313" key="2">
    <source>
        <dbReference type="Proteomes" id="UP000018721"/>
    </source>
</evidence>
<organism evidence="1 2">
    <name type="scientific">Phytophthora nicotianae P1569</name>
    <dbReference type="NCBI Taxonomy" id="1317065"/>
    <lineage>
        <taxon>Eukaryota</taxon>
        <taxon>Sar</taxon>
        <taxon>Stramenopiles</taxon>
        <taxon>Oomycota</taxon>
        <taxon>Peronosporomycetes</taxon>
        <taxon>Peronosporales</taxon>
        <taxon>Peronosporaceae</taxon>
        <taxon>Phytophthora</taxon>
    </lineage>
</organism>